<evidence type="ECO:0000313" key="2">
    <source>
        <dbReference type="EMBL" id="SCJ86317.1"/>
    </source>
</evidence>
<evidence type="ECO:0000256" key="1">
    <source>
        <dbReference type="SAM" id="Phobius"/>
    </source>
</evidence>
<protein>
    <submittedName>
        <fullName evidence="2">Uncharacterized protein</fullName>
    </submittedName>
</protein>
<organism evidence="2">
    <name type="scientific">uncultured Anaerotruncus sp</name>
    <dbReference type="NCBI Taxonomy" id="905011"/>
    <lineage>
        <taxon>Bacteria</taxon>
        <taxon>Bacillati</taxon>
        <taxon>Bacillota</taxon>
        <taxon>Clostridia</taxon>
        <taxon>Eubacteriales</taxon>
        <taxon>Oscillospiraceae</taxon>
        <taxon>Anaerotruncus</taxon>
        <taxon>environmental samples</taxon>
    </lineage>
</organism>
<reference evidence="2" key="1">
    <citation type="submission" date="2015-09" db="EMBL/GenBank/DDBJ databases">
        <authorList>
            <consortium name="Pathogen Informatics"/>
        </authorList>
    </citation>
    <scope>NUCLEOTIDE SEQUENCE</scope>
    <source>
        <strain evidence="2">2789STDY5834896</strain>
    </source>
</reference>
<dbReference type="AlphaFoldDB" id="A0A1C6JWE0"/>
<keyword evidence="1" id="KW-0472">Membrane</keyword>
<name>A0A1C6JWE0_9FIRM</name>
<dbReference type="EMBL" id="FMHG01000002">
    <property type="protein sequence ID" value="SCJ86317.1"/>
    <property type="molecule type" value="Genomic_DNA"/>
</dbReference>
<accession>A0A1C6JWE0</accession>
<feature type="transmembrane region" description="Helical" evidence="1">
    <location>
        <begin position="21"/>
        <end position="41"/>
    </location>
</feature>
<sequence length="70" mass="7460">MRLGQREQVARGMCARYGVQYAVYCVLCTVHYVLITVGSALCTGRENRACAGGKPAATEGAAGMVAVHRR</sequence>
<keyword evidence="1" id="KW-0812">Transmembrane</keyword>
<proteinExistence type="predicted"/>
<gene>
    <name evidence="2" type="ORF">SAMEA3545359_02345</name>
</gene>
<keyword evidence="1" id="KW-1133">Transmembrane helix</keyword>